<accession>U1LN58</accession>
<protein>
    <recommendedName>
        <fullName evidence="3">DUF6993 domain-containing protein</fullName>
    </recommendedName>
</protein>
<evidence type="ECO:0000313" key="4">
    <source>
        <dbReference type="EMBL" id="ERG63387.1"/>
    </source>
</evidence>
<comment type="caution">
    <text evidence="4">The sequence shown here is derived from an EMBL/GenBank/DDBJ whole genome shotgun (WGS) entry which is preliminary data.</text>
</comment>
<dbReference type="OrthoDB" id="5125712at2"/>
<dbReference type="RefSeq" id="WP_021011366.1">
    <property type="nucleotide sequence ID" value="NZ_ASHR01000032.1"/>
</dbReference>
<keyword evidence="2" id="KW-0732">Signal</keyword>
<proteinExistence type="predicted"/>
<evidence type="ECO:0000259" key="3">
    <source>
        <dbReference type="Pfam" id="PF22504"/>
    </source>
</evidence>
<dbReference type="PROSITE" id="PS51257">
    <property type="entry name" value="PROKAR_LIPOPROTEIN"/>
    <property type="match status" value="1"/>
</dbReference>
<feature type="chain" id="PRO_5039021601" description="DUF6993 domain-containing protein" evidence="2">
    <location>
        <begin position="20"/>
        <end position="138"/>
    </location>
</feature>
<gene>
    <name evidence="4" type="ORF">L332_02835</name>
</gene>
<evidence type="ECO:0000256" key="1">
    <source>
        <dbReference type="SAM" id="MobiDB-lite"/>
    </source>
</evidence>
<organism evidence="4 5">
    <name type="scientific">Agrococcus pavilionensis RW1</name>
    <dbReference type="NCBI Taxonomy" id="1330458"/>
    <lineage>
        <taxon>Bacteria</taxon>
        <taxon>Bacillati</taxon>
        <taxon>Actinomycetota</taxon>
        <taxon>Actinomycetes</taxon>
        <taxon>Micrococcales</taxon>
        <taxon>Microbacteriaceae</taxon>
        <taxon>Agrococcus</taxon>
    </lineage>
</organism>
<feature type="compositionally biased region" description="Low complexity" evidence="1">
    <location>
        <begin position="23"/>
        <end position="33"/>
    </location>
</feature>
<feature type="region of interest" description="Disordered" evidence="1">
    <location>
        <begin position="23"/>
        <end position="49"/>
    </location>
</feature>
<feature type="domain" description="DUF6993" evidence="3">
    <location>
        <begin position="53"/>
        <end position="133"/>
    </location>
</feature>
<sequence length="138" mass="13661">MRQLAAVALVGVLALVGCAAEAPSPAPAPSSSGSRGGAEAGAATDPELDAFRAALEGHSPADPAALVAAVEAAGFERSAIERTREVDSLGEPVTFLEVAVRQGESCLLGQVGDGEPTALRVDALGGGRCLVGEIVTVD</sequence>
<evidence type="ECO:0000256" key="2">
    <source>
        <dbReference type="SAM" id="SignalP"/>
    </source>
</evidence>
<feature type="signal peptide" evidence="2">
    <location>
        <begin position="1"/>
        <end position="19"/>
    </location>
</feature>
<evidence type="ECO:0000313" key="5">
    <source>
        <dbReference type="Proteomes" id="UP000016462"/>
    </source>
</evidence>
<dbReference type="Proteomes" id="UP000016462">
    <property type="component" value="Unassembled WGS sequence"/>
</dbReference>
<name>U1LN58_9MICO</name>
<dbReference type="Pfam" id="PF22504">
    <property type="entry name" value="DUF6993"/>
    <property type="match status" value="1"/>
</dbReference>
<reference evidence="4 5" key="1">
    <citation type="journal article" date="2013" name="Genome Announc.">
        <title>First draft genome sequence from a member of the genus agrococcus, isolated from modern microbialites.</title>
        <authorList>
            <person name="White R.A.III."/>
            <person name="Grassa C.J."/>
            <person name="Suttle C.A."/>
        </authorList>
    </citation>
    <scope>NUCLEOTIDE SEQUENCE [LARGE SCALE GENOMIC DNA]</scope>
    <source>
        <strain evidence="4 5">RW1</strain>
    </source>
</reference>
<dbReference type="EMBL" id="ASHR01000032">
    <property type="protein sequence ID" value="ERG63387.1"/>
    <property type="molecule type" value="Genomic_DNA"/>
</dbReference>
<dbReference type="AlphaFoldDB" id="U1LN58"/>
<dbReference type="InterPro" id="IPR054262">
    <property type="entry name" value="DUF6993"/>
</dbReference>
<keyword evidence="5" id="KW-1185">Reference proteome</keyword>